<sequence length="58" mass="6059">MPFHLAELIAEHEVPGAALAYLRQGELHEFAAGTLNTATGVEATPDALAARTTRSGGR</sequence>
<name>A0ABV5RUU7_9ACTN</name>
<reference evidence="1 2" key="1">
    <citation type="submission" date="2024-09" db="EMBL/GenBank/DDBJ databases">
        <authorList>
            <person name="Sun Q."/>
            <person name="Mori K."/>
        </authorList>
    </citation>
    <scope>NUCLEOTIDE SEQUENCE [LARGE SCALE GENOMIC DNA]</scope>
    <source>
        <strain evidence="1 2">JCM 3143</strain>
    </source>
</reference>
<protein>
    <submittedName>
        <fullName evidence="1">Uncharacterized protein</fullName>
    </submittedName>
</protein>
<dbReference type="SUPFAM" id="SSF56601">
    <property type="entry name" value="beta-lactamase/transpeptidase-like"/>
    <property type="match status" value="1"/>
</dbReference>
<evidence type="ECO:0000313" key="2">
    <source>
        <dbReference type="Proteomes" id="UP001589532"/>
    </source>
</evidence>
<proteinExistence type="predicted"/>
<dbReference type="Proteomes" id="UP001589532">
    <property type="component" value="Unassembled WGS sequence"/>
</dbReference>
<organism evidence="1 2">
    <name type="scientific">Nonomuraea helvata</name>
    <dbReference type="NCBI Taxonomy" id="37484"/>
    <lineage>
        <taxon>Bacteria</taxon>
        <taxon>Bacillati</taxon>
        <taxon>Actinomycetota</taxon>
        <taxon>Actinomycetes</taxon>
        <taxon>Streptosporangiales</taxon>
        <taxon>Streptosporangiaceae</taxon>
        <taxon>Nonomuraea</taxon>
    </lineage>
</organism>
<dbReference type="Gene3D" id="3.40.710.10">
    <property type="entry name" value="DD-peptidase/beta-lactamase superfamily"/>
    <property type="match status" value="1"/>
</dbReference>
<evidence type="ECO:0000313" key="1">
    <source>
        <dbReference type="EMBL" id="MFB9623200.1"/>
    </source>
</evidence>
<accession>A0ABV5RUU7</accession>
<dbReference type="EMBL" id="JBHMBW010000005">
    <property type="protein sequence ID" value="MFB9623200.1"/>
    <property type="molecule type" value="Genomic_DNA"/>
</dbReference>
<keyword evidence="2" id="KW-1185">Reference proteome</keyword>
<comment type="caution">
    <text evidence="1">The sequence shown here is derived from an EMBL/GenBank/DDBJ whole genome shotgun (WGS) entry which is preliminary data.</text>
</comment>
<dbReference type="RefSeq" id="WP_345001099.1">
    <property type="nucleotide sequence ID" value="NZ_BAAAXV010000009.1"/>
</dbReference>
<gene>
    <name evidence="1" type="ORF">ACFFSA_08910</name>
</gene>
<dbReference type="InterPro" id="IPR012338">
    <property type="entry name" value="Beta-lactam/transpept-like"/>
</dbReference>